<evidence type="ECO:0000256" key="5">
    <source>
        <dbReference type="ARBA" id="ARBA00022617"/>
    </source>
</evidence>
<dbReference type="STRING" id="1172190.M947_05500"/>
<comment type="subcellular location">
    <subcellularLocation>
        <location evidence="1">Cell membrane</location>
        <topology evidence="1">Multi-pass membrane protein</topology>
    </subcellularLocation>
</comment>
<feature type="transmembrane region" description="Helical" evidence="12">
    <location>
        <begin position="112"/>
        <end position="133"/>
    </location>
</feature>
<evidence type="ECO:0000313" key="14">
    <source>
        <dbReference type="EMBL" id="EQB39448.1"/>
    </source>
</evidence>
<sequence length="189" mass="21877">MKYSTSFRIWHWLNALVILGLIGTVLLRKTFLSWRTNSELIMLELSKIDISITSEQAKVIAKAIRAGMWEWHYILGYALVALLLFRIFIHFKEGSKKRSFSSLSTHKKVVRISYYIVYATILFMSVSGFTMYFYEALGLAEETAHSIKEIHELVYNILLYFVPLHIIGVFIAENRDEKGIVSTMINGEK</sequence>
<protein>
    <submittedName>
        <fullName evidence="14">Cytochrome B561</fullName>
    </submittedName>
</protein>
<evidence type="ECO:0000256" key="6">
    <source>
        <dbReference type="ARBA" id="ARBA00022692"/>
    </source>
</evidence>
<feature type="transmembrane region" description="Helical" evidence="12">
    <location>
        <begin position="12"/>
        <end position="31"/>
    </location>
</feature>
<evidence type="ECO:0000256" key="2">
    <source>
        <dbReference type="ARBA" id="ARBA00008622"/>
    </source>
</evidence>
<keyword evidence="15" id="KW-1185">Reference proteome</keyword>
<dbReference type="InterPro" id="IPR011577">
    <property type="entry name" value="Cyt_b561_bac/Ni-Hgenase"/>
</dbReference>
<dbReference type="InterPro" id="IPR016174">
    <property type="entry name" value="Di-haem_cyt_TM"/>
</dbReference>
<dbReference type="PRINTS" id="PR00161">
    <property type="entry name" value="NIHGNASECYTB"/>
</dbReference>
<gene>
    <name evidence="14" type="ORF">M947_05500</name>
</gene>
<reference evidence="14 15" key="1">
    <citation type="submission" date="2013-07" db="EMBL/GenBank/DDBJ databases">
        <title>Sulfurimonas hongkongensis AST-10 Genome Sequencing.</title>
        <authorList>
            <person name="Cai L."/>
            <person name="Zhang T."/>
        </authorList>
    </citation>
    <scope>NUCLEOTIDE SEQUENCE [LARGE SCALE GENOMIC DNA]</scope>
    <source>
        <strain evidence="14 15">AST-10</strain>
    </source>
</reference>
<dbReference type="GO" id="GO:0005886">
    <property type="term" value="C:plasma membrane"/>
    <property type="evidence" value="ECO:0007669"/>
    <property type="project" value="UniProtKB-SubCell"/>
</dbReference>
<keyword evidence="8" id="KW-0249">Electron transport</keyword>
<evidence type="ECO:0000256" key="12">
    <source>
        <dbReference type="SAM" id="Phobius"/>
    </source>
</evidence>
<dbReference type="GO" id="GO:0005506">
    <property type="term" value="F:iron ion binding"/>
    <property type="evidence" value="ECO:0007669"/>
    <property type="project" value="InterPro"/>
</dbReference>
<keyword evidence="3" id="KW-0813">Transport</keyword>
<feature type="transmembrane region" description="Helical" evidence="12">
    <location>
        <begin position="153"/>
        <end position="172"/>
    </location>
</feature>
<dbReference type="PANTHER" id="PTHR30485">
    <property type="entry name" value="NI/FE-HYDROGENASE 1 B-TYPE CYTOCHROME SUBUNIT"/>
    <property type="match status" value="1"/>
</dbReference>
<proteinExistence type="inferred from homology"/>
<organism evidence="14 15">
    <name type="scientific">Sulfurimonas hongkongensis</name>
    <dbReference type="NCBI Taxonomy" id="1172190"/>
    <lineage>
        <taxon>Bacteria</taxon>
        <taxon>Pseudomonadati</taxon>
        <taxon>Campylobacterota</taxon>
        <taxon>Epsilonproteobacteria</taxon>
        <taxon>Campylobacterales</taxon>
        <taxon>Sulfurimonadaceae</taxon>
        <taxon>Sulfurimonas</taxon>
    </lineage>
</organism>
<keyword evidence="6 12" id="KW-0812">Transmembrane</keyword>
<evidence type="ECO:0000256" key="4">
    <source>
        <dbReference type="ARBA" id="ARBA00022475"/>
    </source>
</evidence>
<evidence type="ECO:0000256" key="8">
    <source>
        <dbReference type="ARBA" id="ARBA00022982"/>
    </source>
</evidence>
<dbReference type="SUPFAM" id="SSF81342">
    <property type="entry name" value="Transmembrane di-heme cytochromes"/>
    <property type="match status" value="1"/>
</dbReference>
<dbReference type="Pfam" id="PF01292">
    <property type="entry name" value="Ni_hydr_CYTB"/>
    <property type="match status" value="1"/>
</dbReference>
<accession>T0L102</accession>
<dbReference type="eggNOG" id="COG3038">
    <property type="taxonomic scope" value="Bacteria"/>
</dbReference>
<evidence type="ECO:0000259" key="13">
    <source>
        <dbReference type="Pfam" id="PF01292"/>
    </source>
</evidence>
<keyword evidence="10" id="KW-0408">Iron</keyword>
<dbReference type="GO" id="GO:0009055">
    <property type="term" value="F:electron transfer activity"/>
    <property type="evidence" value="ECO:0007669"/>
    <property type="project" value="InterPro"/>
</dbReference>
<evidence type="ECO:0000256" key="3">
    <source>
        <dbReference type="ARBA" id="ARBA00022448"/>
    </source>
</evidence>
<dbReference type="EMBL" id="AUPZ01000007">
    <property type="protein sequence ID" value="EQB39448.1"/>
    <property type="molecule type" value="Genomic_DNA"/>
</dbReference>
<keyword evidence="5" id="KW-0349">Heme</keyword>
<evidence type="ECO:0000256" key="9">
    <source>
        <dbReference type="ARBA" id="ARBA00022989"/>
    </source>
</evidence>
<dbReference type="RefSeq" id="WP_021287368.1">
    <property type="nucleotide sequence ID" value="NZ_AUPZ01000007.1"/>
</dbReference>
<keyword evidence="4" id="KW-1003">Cell membrane</keyword>
<dbReference type="PATRIC" id="fig|1172190.3.peg.1073"/>
<evidence type="ECO:0000256" key="10">
    <source>
        <dbReference type="ARBA" id="ARBA00023004"/>
    </source>
</evidence>
<evidence type="ECO:0000256" key="1">
    <source>
        <dbReference type="ARBA" id="ARBA00004651"/>
    </source>
</evidence>
<dbReference type="AlphaFoldDB" id="T0L102"/>
<dbReference type="InterPro" id="IPR051542">
    <property type="entry name" value="Hydrogenase_cytochrome"/>
</dbReference>
<keyword evidence="7" id="KW-0479">Metal-binding</keyword>
<dbReference type="PANTHER" id="PTHR30485:SF0">
    <property type="entry name" value="NI_FE-HYDROGENASE 1 B-TYPE CYTOCHROME SUBUNIT-RELATED"/>
    <property type="match status" value="1"/>
</dbReference>
<dbReference type="InterPro" id="IPR000516">
    <property type="entry name" value="Ni-dep_Hydgase_cyt-B"/>
</dbReference>
<feature type="transmembrane region" description="Helical" evidence="12">
    <location>
        <begin position="71"/>
        <end position="91"/>
    </location>
</feature>
<evidence type="ECO:0000256" key="11">
    <source>
        <dbReference type="ARBA" id="ARBA00023136"/>
    </source>
</evidence>
<keyword evidence="11 12" id="KW-0472">Membrane</keyword>
<feature type="domain" description="Cytochrome b561 bacterial/Ni-hydrogenase" evidence="13">
    <location>
        <begin position="3"/>
        <end position="187"/>
    </location>
</feature>
<dbReference type="GO" id="GO:0020037">
    <property type="term" value="F:heme binding"/>
    <property type="evidence" value="ECO:0007669"/>
    <property type="project" value="TreeGrafter"/>
</dbReference>
<dbReference type="GO" id="GO:0022904">
    <property type="term" value="P:respiratory electron transport chain"/>
    <property type="evidence" value="ECO:0007669"/>
    <property type="project" value="InterPro"/>
</dbReference>
<evidence type="ECO:0000256" key="7">
    <source>
        <dbReference type="ARBA" id="ARBA00022723"/>
    </source>
</evidence>
<keyword evidence="9 12" id="KW-1133">Transmembrane helix</keyword>
<name>T0L102_9BACT</name>
<comment type="similarity">
    <text evidence="2">Belongs to the HupC/HyaC/HydC family.</text>
</comment>
<evidence type="ECO:0000313" key="15">
    <source>
        <dbReference type="Proteomes" id="UP000015520"/>
    </source>
</evidence>
<comment type="caution">
    <text evidence="14">The sequence shown here is derived from an EMBL/GenBank/DDBJ whole genome shotgun (WGS) entry which is preliminary data.</text>
</comment>
<dbReference type="Proteomes" id="UP000015520">
    <property type="component" value="Unassembled WGS sequence"/>
</dbReference>
<dbReference type="Gene3D" id="1.20.950.20">
    <property type="entry name" value="Transmembrane di-heme cytochromes, Chain C"/>
    <property type="match status" value="2"/>
</dbReference>
<dbReference type="OrthoDB" id="5615941at2"/>